<dbReference type="EMBL" id="BAABKG010000002">
    <property type="protein sequence ID" value="GAA5145291.1"/>
    <property type="molecule type" value="Genomic_DNA"/>
</dbReference>
<dbReference type="CDD" id="cd21650">
    <property type="entry name" value="CrtA-like"/>
    <property type="match status" value="1"/>
</dbReference>
<keyword evidence="2" id="KW-1185">Reference proteome</keyword>
<dbReference type="RefSeq" id="WP_345456245.1">
    <property type="nucleotide sequence ID" value="NZ_BAABKG010000002.1"/>
</dbReference>
<name>A0ABP9PEU0_9ACTN</name>
<evidence type="ECO:0008006" key="3">
    <source>
        <dbReference type="Google" id="ProtNLM"/>
    </source>
</evidence>
<gene>
    <name evidence="1" type="ORF">GCM10023340_14360</name>
</gene>
<dbReference type="InterPro" id="IPR049574">
    <property type="entry name" value="CrtA-like"/>
</dbReference>
<reference evidence="2" key="1">
    <citation type="journal article" date="2019" name="Int. J. Syst. Evol. Microbiol.">
        <title>The Global Catalogue of Microorganisms (GCM) 10K type strain sequencing project: providing services to taxonomists for standard genome sequencing and annotation.</title>
        <authorList>
            <consortium name="The Broad Institute Genomics Platform"/>
            <consortium name="The Broad Institute Genome Sequencing Center for Infectious Disease"/>
            <person name="Wu L."/>
            <person name="Ma J."/>
        </authorList>
    </citation>
    <scope>NUCLEOTIDE SEQUENCE [LARGE SCALE GENOMIC DNA]</scope>
    <source>
        <strain evidence="2">JCM 18459</strain>
    </source>
</reference>
<sequence>MTASEGQVVVLRVWRVRRALPAMLRVATSRARLRRGGPAFAKVLGTGSGETFGPRDADLHHWALLSTHADAAEAEAFADHAVVRAWDDASPERLVVTMRPQHSRGRWSRREPFADGGGRHDGPVAAVTRARLRPSRAVRFWRAVPDVSADLHDRDGLRIALGVGEAPLGWQGTFSLWRDAAALRDFAVTGAAHARVVEQTPGERWYAEELFARFAVVGVEGSYRGRRP</sequence>
<dbReference type="Proteomes" id="UP001500221">
    <property type="component" value="Unassembled WGS sequence"/>
</dbReference>
<organism evidence="1 2">
    <name type="scientific">Nocardioides marinquilinus</name>
    <dbReference type="NCBI Taxonomy" id="1210400"/>
    <lineage>
        <taxon>Bacteria</taxon>
        <taxon>Bacillati</taxon>
        <taxon>Actinomycetota</taxon>
        <taxon>Actinomycetes</taxon>
        <taxon>Propionibacteriales</taxon>
        <taxon>Nocardioidaceae</taxon>
        <taxon>Nocardioides</taxon>
    </lineage>
</organism>
<accession>A0ABP9PEU0</accession>
<evidence type="ECO:0000313" key="1">
    <source>
        <dbReference type="EMBL" id="GAA5145291.1"/>
    </source>
</evidence>
<evidence type="ECO:0000313" key="2">
    <source>
        <dbReference type="Proteomes" id="UP001500221"/>
    </source>
</evidence>
<comment type="caution">
    <text evidence="1">The sequence shown here is derived from an EMBL/GenBank/DDBJ whole genome shotgun (WGS) entry which is preliminary data.</text>
</comment>
<proteinExistence type="predicted"/>
<protein>
    <recommendedName>
        <fullName evidence="3">Monooxygenase</fullName>
    </recommendedName>
</protein>